<dbReference type="Proteomes" id="UP001221898">
    <property type="component" value="Unassembled WGS sequence"/>
</dbReference>
<dbReference type="AlphaFoldDB" id="A0AAD7TBM7"/>
<organism evidence="1 2">
    <name type="scientific">Aldrovandia affinis</name>
    <dbReference type="NCBI Taxonomy" id="143900"/>
    <lineage>
        <taxon>Eukaryota</taxon>
        <taxon>Metazoa</taxon>
        <taxon>Chordata</taxon>
        <taxon>Craniata</taxon>
        <taxon>Vertebrata</taxon>
        <taxon>Euteleostomi</taxon>
        <taxon>Actinopterygii</taxon>
        <taxon>Neopterygii</taxon>
        <taxon>Teleostei</taxon>
        <taxon>Notacanthiformes</taxon>
        <taxon>Halosauridae</taxon>
        <taxon>Aldrovandia</taxon>
    </lineage>
</organism>
<gene>
    <name evidence="1" type="ORF">AAFF_G00224950</name>
</gene>
<reference evidence="1" key="1">
    <citation type="journal article" date="2023" name="Science">
        <title>Genome structures resolve the early diversification of teleost fishes.</title>
        <authorList>
            <person name="Parey E."/>
            <person name="Louis A."/>
            <person name="Montfort J."/>
            <person name="Bouchez O."/>
            <person name="Roques C."/>
            <person name="Iampietro C."/>
            <person name="Lluch J."/>
            <person name="Castinel A."/>
            <person name="Donnadieu C."/>
            <person name="Desvignes T."/>
            <person name="Floi Bucao C."/>
            <person name="Jouanno E."/>
            <person name="Wen M."/>
            <person name="Mejri S."/>
            <person name="Dirks R."/>
            <person name="Jansen H."/>
            <person name="Henkel C."/>
            <person name="Chen W.J."/>
            <person name="Zahm M."/>
            <person name="Cabau C."/>
            <person name="Klopp C."/>
            <person name="Thompson A.W."/>
            <person name="Robinson-Rechavi M."/>
            <person name="Braasch I."/>
            <person name="Lecointre G."/>
            <person name="Bobe J."/>
            <person name="Postlethwait J.H."/>
            <person name="Berthelot C."/>
            <person name="Roest Crollius H."/>
            <person name="Guiguen Y."/>
        </authorList>
    </citation>
    <scope>NUCLEOTIDE SEQUENCE</scope>
    <source>
        <strain evidence="1">NC1722</strain>
    </source>
</reference>
<proteinExistence type="predicted"/>
<dbReference type="EMBL" id="JAINUG010000003">
    <property type="protein sequence ID" value="KAJ8417652.1"/>
    <property type="molecule type" value="Genomic_DNA"/>
</dbReference>
<protein>
    <submittedName>
        <fullName evidence="1">Uncharacterized protein</fullName>
    </submittedName>
</protein>
<name>A0AAD7TBM7_9TELE</name>
<evidence type="ECO:0000313" key="1">
    <source>
        <dbReference type="EMBL" id="KAJ8417652.1"/>
    </source>
</evidence>
<accession>A0AAD7TBM7</accession>
<keyword evidence="2" id="KW-1185">Reference proteome</keyword>
<evidence type="ECO:0000313" key="2">
    <source>
        <dbReference type="Proteomes" id="UP001221898"/>
    </source>
</evidence>
<sequence length="116" mass="12224">MSSLLVSLCYQLDGPVTCLCRRSAPVPRCAASAPVAMAATLFSEAVGLRLSLSLMDAVAHGGRGRFRAVGCGDVSLQLLLTAKGDPWSCCFRVPTAVELSLTVWLSTRPALNVTRS</sequence>
<comment type="caution">
    <text evidence="1">The sequence shown here is derived from an EMBL/GenBank/DDBJ whole genome shotgun (WGS) entry which is preliminary data.</text>
</comment>